<evidence type="ECO:0000313" key="5">
    <source>
        <dbReference type="EMBL" id="CAF4438258.1"/>
    </source>
</evidence>
<dbReference type="PROSITE" id="PS50853">
    <property type="entry name" value="FN3"/>
    <property type="match status" value="1"/>
</dbReference>
<gene>
    <name evidence="4" type="ORF">OVA965_LOCUS43117</name>
    <name evidence="5" type="ORF">TMI583_LOCUS45250</name>
</gene>
<feature type="transmembrane region" description="Helical" evidence="2">
    <location>
        <begin position="113"/>
        <end position="136"/>
    </location>
</feature>
<proteinExistence type="predicted"/>
<evidence type="ECO:0000259" key="3">
    <source>
        <dbReference type="PROSITE" id="PS50853"/>
    </source>
</evidence>
<dbReference type="InterPro" id="IPR003961">
    <property type="entry name" value="FN3_dom"/>
</dbReference>
<dbReference type="Proteomes" id="UP000682733">
    <property type="component" value="Unassembled WGS sequence"/>
</dbReference>
<dbReference type="GO" id="GO:0005524">
    <property type="term" value="F:ATP binding"/>
    <property type="evidence" value="ECO:0007669"/>
    <property type="project" value="UniProtKB-UniRule"/>
</dbReference>
<organism evidence="4 6">
    <name type="scientific">Didymodactylos carnosus</name>
    <dbReference type="NCBI Taxonomy" id="1234261"/>
    <lineage>
        <taxon>Eukaryota</taxon>
        <taxon>Metazoa</taxon>
        <taxon>Spiralia</taxon>
        <taxon>Gnathifera</taxon>
        <taxon>Rotifera</taxon>
        <taxon>Eurotatoria</taxon>
        <taxon>Bdelloidea</taxon>
        <taxon>Philodinida</taxon>
        <taxon>Philodinidae</taxon>
        <taxon>Didymodactylos</taxon>
    </lineage>
</organism>
<dbReference type="SUPFAM" id="SSF49265">
    <property type="entry name" value="Fibronectin type III"/>
    <property type="match status" value="1"/>
</dbReference>
<sequence length="202" mass="23288">SDTKTLLYKVQWLPPLDPNGLIYFYTLHILHGDSKSKDERCLEANRTSYTLELLPQTKYEIRLITETITLLNRQYQGQGNETQQIAPYVSLIITTQALPSIQMMKQLIRNKPLLIGLILGSIFIFVLIILAISMYYKYTKIDENSFISKNPNYELYVPDKWEIEKDAVVLQKQIGQGHFGMVYQGELRLANGQIKKCAVKVN</sequence>
<feature type="domain" description="Fibronectin type-III" evidence="3">
    <location>
        <begin position="1"/>
        <end position="85"/>
    </location>
</feature>
<feature type="non-terminal residue" evidence="4">
    <location>
        <position position="1"/>
    </location>
</feature>
<dbReference type="EMBL" id="CAJNOK010055504">
    <property type="protein sequence ID" value="CAF1619630.1"/>
    <property type="molecule type" value="Genomic_DNA"/>
</dbReference>
<dbReference type="PROSITE" id="PS00107">
    <property type="entry name" value="PROTEIN_KINASE_ATP"/>
    <property type="match status" value="1"/>
</dbReference>
<dbReference type="InterPro" id="IPR011009">
    <property type="entry name" value="Kinase-like_dom_sf"/>
</dbReference>
<keyword evidence="1" id="KW-0547">Nucleotide-binding</keyword>
<dbReference type="InterPro" id="IPR036116">
    <property type="entry name" value="FN3_sf"/>
</dbReference>
<accession>A0A8S2G2Y6</accession>
<protein>
    <recommendedName>
        <fullName evidence="3">Fibronectin type-III domain-containing protein</fullName>
    </recommendedName>
</protein>
<reference evidence="4" key="1">
    <citation type="submission" date="2021-02" db="EMBL/GenBank/DDBJ databases">
        <authorList>
            <person name="Nowell W R."/>
        </authorList>
    </citation>
    <scope>NUCLEOTIDE SEQUENCE</scope>
</reference>
<dbReference type="SUPFAM" id="SSF56112">
    <property type="entry name" value="Protein kinase-like (PK-like)"/>
    <property type="match status" value="1"/>
</dbReference>
<dbReference type="CDD" id="cd00063">
    <property type="entry name" value="FN3"/>
    <property type="match status" value="1"/>
</dbReference>
<comment type="caution">
    <text evidence="4">The sequence shown here is derived from an EMBL/GenBank/DDBJ whole genome shotgun (WGS) entry which is preliminary data.</text>
</comment>
<keyword evidence="2" id="KW-0472">Membrane</keyword>
<dbReference type="EMBL" id="CAJOBA010080276">
    <property type="protein sequence ID" value="CAF4438258.1"/>
    <property type="molecule type" value="Genomic_DNA"/>
</dbReference>
<keyword evidence="2" id="KW-0812">Transmembrane</keyword>
<keyword evidence="1" id="KW-0067">ATP-binding</keyword>
<keyword evidence="2" id="KW-1133">Transmembrane helix</keyword>
<evidence type="ECO:0000256" key="1">
    <source>
        <dbReference type="PROSITE-ProRule" id="PRU10141"/>
    </source>
</evidence>
<dbReference type="AlphaFoldDB" id="A0A8S2G2Y6"/>
<evidence type="ECO:0000313" key="6">
    <source>
        <dbReference type="Proteomes" id="UP000677228"/>
    </source>
</evidence>
<dbReference type="Gene3D" id="3.30.200.20">
    <property type="entry name" value="Phosphorylase Kinase, domain 1"/>
    <property type="match status" value="1"/>
</dbReference>
<feature type="binding site" evidence="1">
    <location>
        <position position="200"/>
    </location>
    <ligand>
        <name>ATP</name>
        <dbReference type="ChEBI" id="CHEBI:30616"/>
    </ligand>
</feature>
<name>A0A8S2G2Y6_9BILA</name>
<evidence type="ECO:0000313" key="4">
    <source>
        <dbReference type="EMBL" id="CAF1619630.1"/>
    </source>
</evidence>
<evidence type="ECO:0000256" key="2">
    <source>
        <dbReference type="SAM" id="Phobius"/>
    </source>
</evidence>
<dbReference type="InterPro" id="IPR017441">
    <property type="entry name" value="Protein_kinase_ATP_BS"/>
</dbReference>
<dbReference type="Gene3D" id="2.60.40.10">
    <property type="entry name" value="Immunoglobulins"/>
    <property type="match status" value="1"/>
</dbReference>
<dbReference type="InterPro" id="IPR013783">
    <property type="entry name" value="Ig-like_fold"/>
</dbReference>
<dbReference type="Proteomes" id="UP000677228">
    <property type="component" value="Unassembled WGS sequence"/>
</dbReference>